<dbReference type="NCBIfam" id="NF004939">
    <property type="entry name" value="PRK06292.1-1"/>
    <property type="match status" value="1"/>
</dbReference>
<dbReference type="STRING" id="80878.RP29_01700"/>
<dbReference type="AlphaFoldDB" id="A0A0D7KDR6"/>
<dbReference type="GO" id="GO:0003955">
    <property type="term" value="F:NAD(P)H dehydrogenase (quinone) activity"/>
    <property type="evidence" value="ECO:0007669"/>
    <property type="project" value="TreeGrafter"/>
</dbReference>
<dbReference type="SUPFAM" id="SSF51905">
    <property type="entry name" value="FAD/NAD(P)-binding domain"/>
    <property type="match status" value="1"/>
</dbReference>
<keyword evidence="7" id="KW-1185">Reference proteome</keyword>
<dbReference type="InterPro" id="IPR016156">
    <property type="entry name" value="FAD/NAD-linked_Rdtase_dimer_sf"/>
</dbReference>
<dbReference type="Gene3D" id="3.50.50.60">
    <property type="entry name" value="FAD/NAD(P)-binding domain"/>
    <property type="match status" value="2"/>
</dbReference>
<proteinExistence type="predicted"/>
<evidence type="ECO:0000259" key="5">
    <source>
        <dbReference type="Pfam" id="PF07992"/>
    </source>
</evidence>
<dbReference type="InterPro" id="IPR023753">
    <property type="entry name" value="FAD/NAD-binding_dom"/>
</dbReference>
<evidence type="ECO:0000256" key="1">
    <source>
        <dbReference type="ARBA" id="ARBA00001974"/>
    </source>
</evidence>
<dbReference type="InterPro" id="IPR004099">
    <property type="entry name" value="Pyr_nucl-diS_OxRdtase_dimer"/>
</dbReference>
<dbReference type="OrthoDB" id="178496at2"/>
<evidence type="ECO:0000256" key="2">
    <source>
        <dbReference type="ARBA" id="ARBA00022630"/>
    </source>
</evidence>
<organism evidence="6 7">
    <name type="scientific">Acidovorax temperans</name>
    <dbReference type="NCBI Taxonomy" id="80878"/>
    <lineage>
        <taxon>Bacteria</taxon>
        <taxon>Pseudomonadati</taxon>
        <taxon>Pseudomonadota</taxon>
        <taxon>Betaproteobacteria</taxon>
        <taxon>Burkholderiales</taxon>
        <taxon>Comamonadaceae</taxon>
        <taxon>Acidovorax</taxon>
    </lineage>
</organism>
<dbReference type="RefSeq" id="WP_044395228.1">
    <property type="nucleotide sequence ID" value="NZ_JXYQ01000004.1"/>
</dbReference>
<accession>A0A0D7KDR6</accession>
<dbReference type="PANTHER" id="PTHR43014">
    <property type="entry name" value="MERCURIC REDUCTASE"/>
    <property type="match status" value="1"/>
</dbReference>
<feature type="domain" description="FAD/NAD(P)-binding" evidence="5">
    <location>
        <begin position="6"/>
        <end position="317"/>
    </location>
</feature>
<evidence type="ECO:0000313" key="6">
    <source>
        <dbReference type="EMBL" id="KJA12204.1"/>
    </source>
</evidence>
<evidence type="ECO:0000313" key="7">
    <source>
        <dbReference type="Proteomes" id="UP000032566"/>
    </source>
</evidence>
<dbReference type="PATRIC" id="fig|80878.5.peg.2278"/>
<dbReference type="Pfam" id="PF02852">
    <property type="entry name" value="Pyr_redox_dim"/>
    <property type="match status" value="1"/>
</dbReference>
<feature type="domain" description="Pyridine nucleotide-disulphide oxidoreductase dimerisation" evidence="4">
    <location>
        <begin position="340"/>
        <end position="443"/>
    </location>
</feature>
<dbReference type="EMBL" id="JXYQ01000004">
    <property type="protein sequence ID" value="KJA12204.1"/>
    <property type="molecule type" value="Genomic_DNA"/>
</dbReference>
<name>A0A0D7KDR6_9BURK</name>
<keyword evidence="2" id="KW-0285">Flavoprotein</keyword>
<reference evidence="6 7" key="1">
    <citation type="submission" date="2014-12" db="EMBL/GenBank/DDBJ databases">
        <title>Isolation of bacteria from lake water.</title>
        <authorList>
            <person name="Sheng K.-Y."/>
            <person name="Chin P.-S."/>
            <person name="Chan K.-G."/>
            <person name="Tan G.S."/>
        </authorList>
    </citation>
    <scope>NUCLEOTIDE SEQUENCE [LARGE SCALE GENOMIC DNA]</scope>
    <source>
        <strain evidence="6 7">KY4</strain>
    </source>
</reference>
<sequence length="471" mass="50039">MGAPLDTIIIGAGTAGLAALREVRKRTDRYLIVNDGPWGTTCARVGCMPSKMLIEAASTLHRRHVWNELGLRGATALVADLPAVLQRVRALRDELVAGALKATQNLGSAQKSGRATLLGPGLVEIGGKAHATRSIIIATGSRPRLPDEWLAFGDRMLTTDTLFEQPTLGPRIAVIGMGPLGVEIAQALARLGLQVSAFSTGEQFADIRDAAINTELAQVLKADMRLYTGAPAELREVAGGIEVRSGNQTVVVDQVVAAMGRTPNIEHLGLETLGVPLDERGLPPVDPQTQQIGNLPVFMAGDANGHLPLLHEGADEGHIAGINALASAPRKFRRRTPLAIVFSDPQVAAVGRRWADLDAHTTITGCASFHDQGRARTALRNAGRLCIYADQATGRLQGAEMCTPQAEHMAHLLALAVQQKLTVRDLLGMPFYHPTYEEGLRTALRDAARQLPQPADSDLATCGGIGVPALE</sequence>
<comment type="caution">
    <text evidence="6">The sequence shown here is derived from an EMBL/GenBank/DDBJ whole genome shotgun (WGS) entry which is preliminary data.</text>
</comment>
<dbReference type="GO" id="GO:0050660">
    <property type="term" value="F:flavin adenine dinucleotide binding"/>
    <property type="evidence" value="ECO:0007669"/>
    <property type="project" value="TreeGrafter"/>
</dbReference>
<gene>
    <name evidence="6" type="ORF">RP29_01700</name>
</gene>
<evidence type="ECO:0000256" key="3">
    <source>
        <dbReference type="ARBA" id="ARBA00022827"/>
    </source>
</evidence>
<evidence type="ECO:0000259" key="4">
    <source>
        <dbReference type="Pfam" id="PF02852"/>
    </source>
</evidence>
<dbReference type="PRINTS" id="PR00368">
    <property type="entry name" value="FADPNR"/>
</dbReference>
<dbReference type="Gene3D" id="3.30.390.30">
    <property type="match status" value="1"/>
</dbReference>
<keyword evidence="3" id="KW-0274">FAD</keyword>
<dbReference type="Pfam" id="PF07992">
    <property type="entry name" value="Pyr_redox_2"/>
    <property type="match status" value="1"/>
</dbReference>
<dbReference type="PANTHER" id="PTHR43014:SF4">
    <property type="entry name" value="PYRIDINE NUCLEOTIDE-DISULFIDE OXIDOREDUCTASE RCLA-RELATED"/>
    <property type="match status" value="1"/>
</dbReference>
<dbReference type="InterPro" id="IPR036188">
    <property type="entry name" value="FAD/NAD-bd_sf"/>
</dbReference>
<dbReference type="SUPFAM" id="SSF55424">
    <property type="entry name" value="FAD/NAD-linked reductases, dimerisation (C-terminal) domain"/>
    <property type="match status" value="1"/>
</dbReference>
<protein>
    <submittedName>
        <fullName evidence="6">Dihydrolipoamide dehydrogenase</fullName>
    </submittedName>
</protein>
<comment type="cofactor">
    <cofactor evidence="1">
        <name>FAD</name>
        <dbReference type="ChEBI" id="CHEBI:57692"/>
    </cofactor>
</comment>
<dbReference type="PRINTS" id="PR00411">
    <property type="entry name" value="PNDRDTASEI"/>
</dbReference>
<dbReference type="Proteomes" id="UP000032566">
    <property type="component" value="Unassembled WGS sequence"/>
</dbReference>